<organism evidence="2 3">
    <name type="scientific">Phyllostomus discolor</name>
    <name type="common">pale spear-nosed bat</name>
    <dbReference type="NCBI Taxonomy" id="89673"/>
    <lineage>
        <taxon>Eukaryota</taxon>
        <taxon>Metazoa</taxon>
        <taxon>Chordata</taxon>
        <taxon>Craniata</taxon>
        <taxon>Vertebrata</taxon>
        <taxon>Euteleostomi</taxon>
        <taxon>Mammalia</taxon>
        <taxon>Eutheria</taxon>
        <taxon>Laurasiatheria</taxon>
        <taxon>Chiroptera</taxon>
        <taxon>Yangochiroptera</taxon>
        <taxon>Phyllostomidae</taxon>
        <taxon>Phyllostominae</taxon>
        <taxon>Phyllostomus</taxon>
    </lineage>
</organism>
<dbReference type="Proteomes" id="UP000664940">
    <property type="component" value="Unassembled WGS sequence"/>
</dbReference>
<dbReference type="AlphaFoldDB" id="A0A833YGK7"/>
<evidence type="ECO:0000256" key="1">
    <source>
        <dbReference type="SAM" id="MobiDB-lite"/>
    </source>
</evidence>
<feature type="region of interest" description="Disordered" evidence="1">
    <location>
        <begin position="1"/>
        <end position="39"/>
    </location>
</feature>
<dbReference type="EMBL" id="JABVXQ010000015">
    <property type="protein sequence ID" value="KAF6075099.1"/>
    <property type="molecule type" value="Genomic_DNA"/>
</dbReference>
<comment type="caution">
    <text evidence="2">The sequence shown here is derived from an EMBL/GenBank/DDBJ whole genome shotgun (WGS) entry which is preliminary data.</text>
</comment>
<proteinExistence type="predicted"/>
<feature type="compositionally biased region" description="Low complexity" evidence="1">
    <location>
        <begin position="10"/>
        <end position="39"/>
    </location>
</feature>
<name>A0A833YGK7_9CHIR</name>
<gene>
    <name evidence="2" type="ORF">HJG60_009497</name>
</gene>
<sequence>MQGYCRRQESTSPSSGPACPSPPSSSSTNLFSSYSSTSTFRNRADDTVFFDIPDPERWQRPPFGAASRSASTARQEPEAWCLHFPLPLWGVAGSPGSGGSGPARWPQSFLLRCLQRSSLPRRPSAPGGARARKTLLCGPVSGVLGWLRWTLEAVGLGFCFHCRCQRPVIGVLRKVRLGRACV</sequence>
<protein>
    <submittedName>
        <fullName evidence="2">Uncharacterized protein</fullName>
    </submittedName>
</protein>
<evidence type="ECO:0000313" key="3">
    <source>
        <dbReference type="Proteomes" id="UP000664940"/>
    </source>
</evidence>
<evidence type="ECO:0000313" key="2">
    <source>
        <dbReference type="EMBL" id="KAF6075099.1"/>
    </source>
</evidence>
<reference evidence="2 3" key="1">
    <citation type="journal article" date="2020" name="Nature">
        <title>Six reference-quality genomes reveal evolution of bat adaptations.</title>
        <authorList>
            <person name="Jebb D."/>
            <person name="Huang Z."/>
            <person name="Pippel M."/>
            <person name="Hughes G.M."/>
            <person name="Lavrichenko K."/>
            <person name="Devanna P."/>
            <person name="Winkler S."/>
            <person name="Jermiin L.S."/>
            <person name="Skirmuntt E.C."/>
            <person name="Katzourakis A."/>
            <person name="Burkitt-Gray L."/>
            <person name="Ray D.A."/>
            <person name="Sullivan K.A.M."/>
            <person name="Roscito J.G."/>
            <person name="Kirilenko B.M."/>
            <person name="Davalos L.M."/>
            <person name="Corthals A.P."/>
            <person name="Power M.L."/>
            <person name="Jones G."/>
            <person name="Ransome R.D."/>
            <person name="Dechmann D.K.N."/>
            <person name="Locatelli A.G."/>
            <person name="Puechmaille S.J."/>
            <person name="Fedrigo O."/>
            <person name="Jarvis E.D."/>
            <person name="Hiller M."/>
            <person name="Vernes S.C."/>
            <person name="Myers E.W."/>
            <person name="Teeling E.C."/>
        </authorList>
    </citation>
    <scope>NUCLEOTIDE SEQUENCE [LARGE SCALE GENOMIC DNA]</scope>
    <source>
        <strain evidence="2">Bat1K_MPI-CBG_1</strain>
    </source>
</reference>
<accession>A0A833YGK7</accession>